<comment type="caution">
    <text evidence="1">The sequence shown here is derived from an EMBL/GenBank/DDBJ whole genome shotgun (WGS) entry which is preliminary data.</text>
</comment>
<gene>
    <name evidence="1" type="ORF">FQN60_016202</name>
</gene>
<dbReference type="AlphaFoldDB" id="A0A5J5D377"/>
<evidence type="ECO:0000313" key="1">
    <source>
        <dbReference type="EMBL" id="KAA8587340.1"/>
    </source>
</evidence>
<dbReference type="EMBL" id="VOFY01000012">
    <property type="protein sequence ID" value="KAA8587340.1"/>
    <property type="molecule type" value="Genomic_DNA"/>
</dbReference>
<evidence type="ECO:0000313" key="2">
    <source>
        <dbReference type="Proteomes" id="UP000327493"/>
    </source>
</evidence>
<organism evidence="1 2">
    <name type="scientific">Etheostoma spectabile</name>
    <name type="common">orangethroat darter</name>
    <dbReference type="NCBI Taxonomy" id="54343"/>
    <lineage>
        <taxon>Eukaryota</taxon>
        <taxon>Metazoa</taxon>
        <taxon>Chordata</taxon>
        <taxon>Craniata</taxon>
        <taxon>Vertebrata</taxon>
        <taxon>Euteleostomi</taxon>
        <taxon>Actinopterygii</taxon>
        <taxon>Neopterygii</taxon>
        <taxon>Teleostei</taxon>
        <taxon>Neoteleostei</taxon>
        <taxon>Acanthomorphata</taxon>
        <taxon>Eupercaria</taxon>
        <taxon>Perciformes</taxon>
        <taxon>Percoidei</taxon>
        <taxon>Percidae</taxon>
        <taxon>Etheostomatinae</taxon>
        <taxon>Etheostoma</taxon>
    </lineage>
</organism>
<keyword evidence="2" id="KW-1185">Reference proteome</keyword>
<dbReference type="Proteomes" id="UP000327493">
    <property type="component" value="Chromosome 12"/>
</dbReference>
<reference evidence="1 2" key="1">
    <citation type="submission" date="2019-08" db="EMBL/GenBank/DDBJ databases">
        <title>A chromosome-level genome assembly, high-density linkage maps, and genome scans reveal the genomic architecture of hybrid incompatibilities underlying speciation via character displacement in darters (Percidae: Etheostominae).</title>
        <authorList>
            <person name="Moran R.L."/>
            <person name="Catchen J.M."/>
            <person name="Fuller R.C."/>
        </authorList>
    </citation>
    <scope>NUCLEOTIDE SEQUENCE [LARGE SCALE GENOMIC DNA]</scope>
    <source>
        <strain evidence="1">EspeVRDwgs_2016</strain>
        <tissue evidence="1">Muscle</tissue>
    </source>
</reference>
<protein>
    <submittedName>
        <fullName evidence="1">Uncharacterized protein</fullName>
    </submittedName>
</protein>
<sequence>MGLSVKCIAKLVGVSRWTLQRRMNKWGLSVRGLYSDLTDDELDILVSAIRASNPNAGYRMMMDCCEHRDIVYSGRGFVHQCTELTL</sequence>
<proteinExistence type="predicted"/>
<name>A0A5J5D377_9PERO</name>
<accession>A0A5J5D377</accession>